<reference evidence="2" key="1">
    <citation type="journal article" date="2024" name="Proc. Natl. Acad. Sci. U.S.A.">
        <title>Extraordinary preservation of gene collinearity over three hundred million years revealed in homosporous lycophytes.</title>
        <authorList>
            <person name="Li C."/>
            <person name="Wickell D."/>
            <person name="Kuo L.Y."/>
            <person name="Chen X."/>
            <person name="Nie B."/>
            <person name="Liao X."/>
            <person name="Peng D."/>
            <person name="Ji J."/>
            <person name="Jenkins J."/>
            <person name="Williams M."/>
            <person name="Shu S."/>
            <person name="Plott C."/>
            <person name="Barry K."/>
            <person name="Rajasekar S."/>
            <person name="Grimwood J."/>
            <person name="Han X."/>
            <person name="Sun S."/>
            <person name="Hou Z."/>
            <person name="He W."/>
            <person name="Dai G."/>
            <person name="Sun C."/>
            <person name="Schmutz J."/>
            <person name="Leebens-Mack J.H."/>
            <person name="Li F.W."/>
            <person name="Wang L."/>
        </authorList>
    </citation>
    <scope>NUCLEOTIDE SEQUENCE [LARGE SCALE GENOMIC DNA]</scope>
    <source>
        <strain evidence="2">cv. PW_Plant_1</strain>
    </source>
</reference>
<sequence length="285" mass="30537">MLFRNLSQMALASMPSCFALSSSISNASASSPAAASSARAAAGGLTLQVRPLTAHFPTPRILASVRCTPTVKAGAPADFSCGWGASRDSGLLGRRVVFGLIGAEAASQRLSGFRKETFAAASVKEKSIHDFIVKDISGKDVDLSIFKGKVLLVVNVASQCGLTTGNYTELTQLHKKYRDQGFEILAFPCNQFGGQEPGNNEQIKEFACSRYKAEFPVFDKVDVNGPNTSPVYTFLKASKGGILGDNIKWNFGKFLVDKNGQVVERYAPTTSPLQLESDIKKLLNA</sequence>
<dbReference type="EMBL" id="CM055094">
    <property type="protein sequence ID" value="KAJ7562738.1"/>
    <property type="molecule type" value="Genomic_DNA"/>
</dbReference>
<proteinExistence type="predicted"/>
<gene>
    <name evidence="1" type="ORF">O6H91_03G082500</name>
</gene>
<evidence type="ECO:0000313" key="1">
    <source>
        <dbReference type="EMBL" id="KAJ7562738.1"/>
    </source>
</evidence>
<comment type="caution">
    <text evidence="1">The sequence shown here is derived from an EMBL/GenBank/DDBJ whole genome shotgun (WGS) entry which is preliminary data.</text>
</comment>
<name>A0ACC2E7Y8_DIPCM</name>
<organism evidence="1 2">
    <name type="scientific">Diphasiastrum complanatum</name>
    <name type="common">Issler's clubmoss</name>
    <name type="synonym">Lycopodium complanatum</name>
    <dbReference type="NCBI Taxonomy" id="34168"/>
    <lineage>
        <taxon>Eukaryota</taxon>
        <taxon>Viridiplantae</taxon>
        <taxon>Streptophyta</taxon>
        <taxon>Embryophyta</taxon>
        <taxon>Tracheophyta</taxon>
        <taxon>Lycopodiopsida</taxon>
        <taxon>Lycopodiales</taxon>
        <taxon>Lycopodiaceae</taxon>
        <taxon>Lycopodioideae</taxon>
        <taxon>Diphasiastrum</taxon>
    </lineage>
</organism>
<evidence type="ECO:0000313" key="2">
    <source>
        <dbReference type="Proteomes" id="UP001162992"/>
    </source>
</evidence>
<protein>
    <submittedName>
        <fullName evidence="1">Uncharacterized protein</fullName>
    </submittedName>
</protein>
<keyword evidence="2" id="KW-1185">Reference proteome</keyword>
<dbReference type="Proteomes" id="UP001162992">
    <property type="component" value="Chromosome 3"/>
</dbReference>
<accession>A0ACC2E7Y8</accession>